<proteinExistence type="predicted"/>
<dbReference type="VEuPathDB" id="FungiDB:EMCG_01442"/>
<dbReference type="AlphaFoldDB" id="A0A0G2I0W1"/>
<dbReference type="Proteomes" id="UP000034164">
    <property type="component" value="Unassembled WGS sequence"/>
</dbReference>
<name>A0A0G2I0W1_9EURO</name>
<organism evidence="1 2">
    <name type="scientific">[Emmonsia] crescens</name>
    <dbReference type="NCBI Taxonomy" id="73230"/>
    <lineage>
        <taxon>Eukaryota</taxon>
        <taxon>Fungi</taxon>
        <taxon>Dikarya</taxon>
        <taxon>Ascomycota</taxon>
        <taxon>Pezizomycotina</taxon>
        <taxon>Eurotiomycetes</taxon>
        <taxon>Eurotiomycetidae</taxon>
        <taxon>Onygenales</taxon>
        <taxon>Ajellomycetaceae</taxon>
        <taxon>Emergomyces</taxon>
    </lineage>
</organism>
<protein>
    <submittedName>
        <fullName evidence="1">Uncharacterized protein</fullName>
    </submittedName>
</protein>
<evidence type="ECO:0000313" key="2">
    <source>
        <dbReference type="Proteomes" id="UP000034164"/>
    </source>
</evidence>
<dbReference type="OrthoDB" id="4510821at2759"/>
<comment type="caution">
    <text evidence="1">The sequence shown here is derived from an EMBL/GenBank/DDBJ whole genome shotgun (WGS) entry which is preliminary data.</text>
</comment>
<accession>A0A0G2I0W1</accession>
<reference evidence="2" key="1">
    <citation type="journal article" date="2015" name="PLoS Genet.">
        <title>The dynamic genome and transcriptome of the human fungal pathogen Blastomyces and close relative Emmonsia.</title>
        <authorList>
            <person name="Munoz J.F."/>
            <person name="Gauthier G.M."/>
            <person name="Desjardins C.A."/>
            <person name="Gallo J.E."/>
            <person name="Holder J."/>
            <person name="Sullivan T.D."/>
            <person name="Marty A.J."/>
            <person name="Carmen J.C."/>
            <person name="Chen Z."/>
            <person name="Ding L."/>
            <person name="Gujja S."/>
            <person name="Magrini V."/>
            <person name="Misas E."/>
            <person name="Mitreva M."/>
            <person name="Priest M."/>
            <person name="Saif S."/>
            <person name="Whiston E.A."/>
            <person name="Young S."/>
            <person name="Zeng Q."/>
            <person name="Goldman W.E."/>
            <person name="Mardis E.R."/>
            <person name="Taylor J.W."/>
            <person name="McEwen J.G."/>
            <person name="Clay O.K."/>
            <person name="Klein B.S."/>
            <person name="Cuomo C.A."/>
        </authorList>
    </citation>
    <scope>NUCLEOTIDE SEQUENCE [LARGE SCALE GENOMIC DNA]</scope>
    <source>
        <strain evidence="2">UAMH 3008</strain>
    </source>
</reference>
<sequence>MRYDCYFLIFLILSSLYEKYLNKTLNVQVIVSHYEKIDIYTKTEQLSVVLTDQNIVQHVNLQFKEQV</sequence>
<gene>
    <name evidence="1" type="ORF">EMCG_01442</name>
</gene>
<evidence type="ECO:0000313" key="1">
    <source>
        <dbReference type="EMBL" id="KKZ64242.1"/>
    </source>
</evidence>
<dbReference type="EMBL" id="LCZI01000822">
    <property type="protein sequence ID" value="KKZ64242.1"/>
    <property type="molecule type" value="Genomic_DNA"/>
</dbReference>